<dbReference type="Pfam" id="PF02321">
    <property type="entry name" value="OEP"/>
    <property type="match status" value="1"/>
</dbReference>
<comment type="subcellular location">
    <subcellularLocation>
        <location evidence="1">Cell outer membrane</location>
    </subcellularLocation>
</comment>
<sequence>MTAIKPMRCKELLWVVFLASIGLPSALLADTTAVFRMDDYYAQIIKYHPVARQANLLDEKARQELRIARGMLDPTVISKFYRKELGGTNYYTLWDNTLKIPVWYGTDIKAGFERNSGVNVNGENLTPSEGLTYVGISVPIGQGLIIDERRSTIRQAQLMVNLAEAEKISMINKLLLQAGKDYIDWMFAYHRWQLFSQGYDLAKFRFEAVKERVVQGDLSGIDSVEAKIEMQNRRVMMRQAEVEYQNASLIVSNHLWTENNTPVEVTTGMIPAEPKAVTSNIQMDSLQTLLQLAQTNHPDLIKQRIKLNQLNIERRFIADKFKPKLNLEYNIIQKGFPLAGESFNGTYLSNNYKFGASFSFPIFLRNERGKLQLTTLKITESNLGLQQSGREIVNNVQAAYNDLVALNEQVSLQEDMTGNARIMRDGEQQLFNNGESSLFMINSREMSLINNQVKLYEFKAKYAKARITLQWAAGTMNVGNQ</sequence>
<evidence type="ECO:0000256" key="4">
    <source>
        <dbReference type="ARBA" id="ARBA00022452"/>
    </source>
</evidence>
<dbReference type="InterPro" id="IPR051906">
    <property type="entry name" value="TolC-like"/>
</dbReference>
<evidence type="ECO:0000313" key="8">
    <source>
        <dbReference type="EMBL" id="QHT69434.1"/>
    </source>
</evidence>
<dbReference type="KEGG" id="rhoz:GXP67_23715"/>
<keyword evidence="6" id="KW-0472">Membrane</keyword>
<evidence type="ECO:0000256" key="7">
    <source>
        <dbReference type="ARBA" id="ARBA00023237"/>
    </source>
</evidence>
<evidence type="ECO:0000256" key="1">
    <source>
        <dbReference type="ARBA" id="ARBA00004442"/>
    </source>
</evidence>
<evidence type="ECO:0000256" key="3">
    <source>
        <dbReference type="ARBA" id="ARBA00022448"/>
    </source>
</evidence>
<keyword evidence="4" id="KW-1134">Transmembrane beta strand</keyword>
<dbReference type="EMBL" id="CP048222">
    <property type="protein sequence ID" value="QHT69434.1"/>
    <property type="molecule type" value="Genomic_DNA"/>
</dbReference>
<evidence type="ECO:0000256" key="6">
    <source>
        <dbReference type="ARBA" id="ARBA00023136"/>
    </source>
</evidence>
<gene>
    <name evidence="8" type="ORF">GXP67_23715</name>
</gene>
<dbReference type="AlphaFoldDB" id="A0A6C0GNL1"/>
<name>A0A6C0GNL1_9BACT</name>
<keyword evidence="9" id="KW-1185">Reference proteome</keyword>
<evidence type="ECO:0000256" key="5">
    <source>
        <dbReference type="ARBA" id="ARBA00022692"/>
    </source>
</evidence>
<proteinExistence type="inferred from homology"/>
<dbReference type="SUPFAM" id="SSF56954">
    <property type="entry name" value="Outer membrane efflux proteins (OEP)"/>
    <property type="match status" value="1"/>
</dbReference>
<keyword evidence="3" id="KW-0813">Transport</keyword>
<dbReference type="GO" id="GO:0009279">
    <property type="term" value="C:cell outer membrane"/>
    <property type="evidence" value="ECO:0007669"/>
    <property type="project" value="UniProtKB-SubCell"/>
</dbReference>
<protein>
    <submittedName>
        <fullName evidence="8">TolC family protein</fullName>
    </submittedName>
</protein>
<dbReference type="Gene3D" id="1.20.1600.10">
    <property type="entry name" value="Outer membrane efflux proteins (OEP)"/>
    <property type="match status" value="1"/>
</dbReference>
<organism evidence="8 9">
    <name type="scientific">Rhodocytophaga rosea</name>
    <dbReference type="NCBI Taxonomy" id="2704465"/>
    <lineage>
        <taxon>Bacteria</taxon>
        <taxon>Pseudomonadati</taxon>
        <taxon>Bacteroidota</taxon>
        <taxon>Cytophagia</taxon>
        <taxon>Cytophagales</taxon>
        <taxon>Rhodocytophagaceae</taxon>
        <taxon>Rhodocytophaga</taxon>
    </lineage>
</organism>
<dbReference type="GO" id="GO:0015288">
    <property type="term" value="F:porin activity"/>
    <property type="evidence" value="ECO:0007669"/>
    <property type="project" value="TreeGrafter"/>
</dbReference>
<dbReference type="PANTHER" id="PTHR30026">
    <property type="entry name" value="OUTER MEMBRANE PROTEIN TOLC"/>
    <property type="match status" value="1"/>
</dbReference>
<dbReference type="InterPro" id="IPR003423">
    <property type="entry name" value="OMP_efflux"/>
</dbReference>
<keyword evidence="7" id="KW-0998">Cell outer membrane</keyword>
<dbReference type="PANTHER" id="PTHR30026:SF20">
    <property type="entry name" value="OUTER MEMBRANE PROTEIN TOLC"/>
    <property type="match status" value="1"/>
</dbReference>
<evidence type="ECO:0000313" key="9">
    <source>
        <dbReference type="Proteomes" id="UP000480178"/>
    </source>
</evidence>
<keyword evidence="5" id="KW-0812">Transmembrane</keyword>
<accession>A0A6C0GNL1</accession>
<dbReference type="Proteomes" id="UP000480178">
    <property type="component" value="Chromosome"/>
</dbReference>
<dbReference type="RefSeq" id="WP_162445423.1">
    <property type="nucleotide sequence ID" value="NZ_CP048222.1"/>
</dbReference>
<comment type="similarity">
    <text evidence="2">Belongs to the outer membrane factor (OMF) (TC 1.B.17) family.</text>
</comment>
<dbReference type="GO" id="GO:0015562">
    <property type="term" value="F:efflux transmembrane transporter activity"/>
    <property type="evidence" value="ECO:0007669"/>
    <property type="project" value="InterPro"/>
</dbReference>
<reference evidence="8 9" key="1">
    <citation type="submission" date="2020-01" db="EMBL/GenBank/DDBJ databases">
        <authorList>
            <person name="Kim M.K."/>
        </authorList>
    </citation>
    <scope>NUCLEOTIDE SEQUENCE [LARGE SCALE GENOMIC DNA]</scope>
    <source>
        <strain evidence="8 9">172606-1</strain>
    </source>
</reference>
<evidence type="ECO:0000256" key="2">
    <source>
        <dbReference type="ARBA" id="ARBA00007613"/>
    </source>
</evidence>
<dbReference type="GO" id="GO:1990281">
    <property type="term" value="C:efflux pump complex"/>
    <property type="evidence" value="ECO:0007669"/>
    <property type="project" value="TreeGrafter"/>
</dbReference>